<evidence type="ECO:0000256" key="2">
    <source>
        <dbReference type="ARBA" id="ARBA00022475"/>
    </source>
</evidence>
<dbReference type="Pfam" id="PF01618">
    <property type="entry name" value="MotA_ExbB"/>
    <property type="match status" value="1"/>
</dbReference>
<dbReference type="GO" id="GO:0015031">
    <property type="term" value="P:protein transport"/>
    <property type="evidence" value="ECO:0007669"/>
    <property type="project" value="UniProtKB-KW"/>
</dbReference>
<keyword evidence="12" id="KW-1185">Reference proteome</keyword>
<dbReference type="GO" id="GO:0005886">
    <property type="term" value="C:plasma membrane"/>
    <property type="evidence" value="ECO:0007669"/>
    <property type="project" value="UniProtKB-SubCell"/>
</dbReference>
<feature type="transmembrane region" description="Helical" evidence="8">
    <location>
        <begin position="180"/>
        <end position="202"/>
    </location>
</feature>
<name>A0A1Y0CWI2_9GAMM</name>
<evidence type="ECO:0000256" key="8">
    <source>
        <dbReference type="SAM" id="Phobius"/>
    </source>
</evidence>
<dbReference type="InterPro" id="IPR046786">
    <property type="entry name" value="MotA_N"/>
</dbReference>
<dbReference type="InterPro" id="IPR002898">
    <property type="entry name" value="MotA_ExbB_proton_chnl"/>
</dbReference>
<evidence type="ECO:0000256" key="3">
    <source>
        <dbReference type="ARBA" id="ARBA00022692"/>
    </source>
</evidence>
<evidence type="ECO:0000256" key="7">
    <source>
        <dbReference type="RuleBase" id="RU004057"/>
    </source>
</evidence>
<reference evidence="12" key="1">
    <citation type="submission" date="2017-05" db="EMBL/GenBank/DDBJ databases">
        <authorList>
            <person name="Sung H."/>
        </authorList>
    </citation>
    <scope>NUCLEOTIDE SEQUENCE [LARGE SCALE GENOMIC DNA]</scope>
    <source>
        <strain evidence="12">AMac2203</strain>
    </source>
</reference>
<comment type="similarity">
    <text evidence="7">Belongs to the exbB/tolQ family.</text>
</comment>
<feature type="transmembrane region" description="Helical" evidence="8">
    <location>
        <begin position="32"/>
        <end position="50"/>
    </location>
</feature>
<dbReference type="KEGG" id="ocm:CBP12_05740"/>
<evidence type="ECO:0000259" key="9">
    <source>
        <dbReference type="Pfam" id="PF01618"/>
    </source>
</evidence>
<evidence type="ECO:0000313" key="12">
    <source>
        <dbReference type="Proteomes" id="UP000243793"/>
    </source>
</evidence>
<proteinExistence type="inferred from homology"/>
<keyword evidence="7" id="KW-0813">Transport</keyword>
<feature type="domain" description="Motility protein A N-terminal" evidence="10">
    <location>
        <begin position="5"/>
        <end position="69"/>
    </location>
</feature>
<feature type="domain" description="MotA/TolQ/ExbB proton channel" evidence="9">
    <location>
        <begin position="101"/>
        <end position="216"/>
    </location>
</feature>
<feature type="transmembrane region" description="Helical" evidence="8">
    <location>
        <begin position="147"/>
        <end position="168"/>
    </location>
</feature>
<dbReference type="PANTHER" id="PTHR30433:SF3">
    <property type="entry name" value="MOTILITY PROTEIN A"/>
    <property type="match status" value="1"/>
</dbReference>
<dbReference type="PANTHER" id="PTHR30433">
    <property type="entry name" value="CHEMOTAXIS PROTEIN MOTA"/>
    <property type="match status" value="1"/>
</dbReference>
<dbReference type="GO" id="GO:0071978">
    <property type="term" value="P:bacterial-type flagellum-dependent swarming motility"/>
    <property type="evidence" value="ECO:0007669"/>
    <property type="project" value="InterPro"/>
</dbReference>
<keyword evidence="11" id="KW-0969">Cilium</keyword>
<dbReference type="AlphaFoldDB" id="A0A1Y0CWI2"/>
<dbReference type="GO" id="GO:0006935">
    <property type="term" value="P:chemotaxis"/>
    <property type="evidence" value="ECO:0007669"/>
    <property type="project" value="InterPro"/>
</dbReference>
<dbReference type="RefSeq" id="WP_086963587.1">
    <property type="nucleotide sequence ID" value="NZ_CP021376.1"/>
</dbReference>
<dbReference type="Pfam" id="PF20560">
    <property type="entry name" value="MotA_N"/>
    <property type="match status" value="1"/>
</dbReference>
<protein>
    <submittedName>
        <fullName evidence="11">Flagellar motor protein</fullName>
    </submittedName>
</protein>
<dbReference type="InterPro" id="IPR047055">
    <property type="entry name" value="MotA-like"/>
</dbReference>
<evidence type="ECO:0000256" key="1">
    <source>
        <dbReference type="ARBA" id="ARBA00004651"/>
    </source>
</evidence>
<keyword evidence="3 8" id="KW-0812">Transmembrane</keyword>
<dbReference type="Proteomes" id="UP000243793">
    <property type="component" value="Chromosome"/>
</dbReference>
<organism evidence="11 12">
    <name type="scientific">Oceanisphaera avium</name>
    <dbReference type="NCBI Taxonomy" id="1903694"/>
    <lineage>
        <taxon>Bacteria</taxon>
        <taxon>Pseudomonadati</taxon>
        <taxon>Pseudomonadota</taxon>
        <taxon>Gammaproteobacteria</taxon>
        <taxon>Aeromonadales</taxon>
        <taxon>Aeromonadaceae</taxon>
        <taxon>Oceanisphaera</taxon>
    </lineage>
</organism>
<keyword evidence="4" id="KW-0283">Flagellar rotation</keyword>
<sequence length="247" mass="26971">MAFSGLALALICIVIAQWWHGGNLWGLLDGPALLIVVGGTLGAVLLQTPWSQCKAAVRALKNLLGRQSWPFYEQASRLLHWSHQARQEGFLALEGKAESLALDDFTRQGVQWVVDGTEPVALELLLDNELNRIEEQKELEAQVFEAMGGYSPTIGIIGAVLGLIQAMSNLEDPTQLGNGIAVAFVATLYGVGLANLLLLPLANRLRALYRLELRYRELTAIGLLAIARGDSSLVMSRQLAQYQGQRQ</sequence>
<gene>
    <name evidence="11" type="primary">motC</name>
    <name evidence="11" type="ORF">CBP12_05740</name>
</gene>
<dbReference type="OrthoDB" id="9806929at2"/>
<keyword evidence="7" id="KW-0653">Protein transport</keyword>
<keyword evidence="6 8" id="KW-0472">Membrane</keyword>
<evidence type="ECO:0000256" key="6">
    <source>
        <dbReference type="ARBA" id="ARBA00023136"/>
    </source>
</evidence>
<keyword evidence="11" id="KW-0282">Flagellum</keyword>
<comment type="subcellular location">
    <subcellularLocation>
        <location evidence="1">Cell membrane</location>
        <topology evidence="1">Multi-pass membrane protein</topology>
    </subcellularLocation>
    <subcellularLocation>
        <location evidence="7">Membrane</location>
        <topology evidence="7">Multi-pass membrane protein</topology>
    </subcellularLocation>
</comment>
<evidence type="ECO:0000313" key="11">
    <source>
        <dbReference type="EMBL" id="ART79713.1"/>
    </source>
</evidence>
<keyword evidence="5 8" id="KW-1133">Transmembrane helix</keyword>
<accession>A0A1Y0CWI2</accession>
<keyword evidence="2" id="KW-1003">Cell membrane</keyword>
<evidence type="ECO:0000256" key="4">
    <source>
        <dbReference type="ARBA" id="ARBA00022779"/>
    </source>
</evidence>
<evidence type="ECO:0000259" key="10">
    <source>
        <dbReference type="Pfam" id="PF20560"/>
    </source>
</evidence>
<dbReference type="EMBL" id="CP021376">
    <property type="protein sequence ID" value="ART79713.1"/>
    <property type="molecule type" value="Genomic_DNA"/>
</dbReference>
<keyword evidence="11" id="KW-0966">Cell projection</keyword>
<evidence type="ECO:0000256" key="5">
    <source>
        <dbReference type="ARBA" id="ARBA00022989"/>
    </source>
</evidence>
<dbReference type="NCBIfam" id="NF006583">
    <property type="entry name" value="PRK09109.1"/>
    <property type="match status" value="1"/>
</dbReference>